<dbReference type="EMBL" id="DSBX01000250">
    <property type="protein sequence ID" value="HDQ99938.1"/>
    <property type="molecule type" value="Genomic_DNA"/>
</dbReference>
<dbReference type="GO" id="GO:0016491">
    <property type="term" value="F:oxidoreductase activity"/>
    <property type="evidence" value="ECO:0007669"/>
    <property type="project" value="UniProtKB-KW"/>
</dbReference>
<reference evidence="7" key="1">
    <citation type="journal article" date="2020" name="mSystems">
        <title>Genome- and Community-Level Interaction Insights into Carbon Utilization and Element Cycling Functions of Hydrothermarchaeota in Hydrothermal Sediment.</title>
        <authorList>
            <person name="Zhou Z."/>
            <person name="Liu Y."/>
            <person name="Xu W."/>
            <person name="Pan J."/>
            <person name="Luo Z.H."/>
            <person name="Li M."/>
        </authorList>
    </citation>
    <scope>NUCLEOTIDE SEQUENCE [LARGE SCALE GENOMIC DNA]</scope>
    <source>
        <strain evidence="7">SpSt-1182</strain>
    </source>
</reference>
<proteinExistence type="predicted"/>
<keyword evidence="4" id="KW-0408">Iron</keyword>
<dbReference type="AlphaFoldDB" id="A0A7V0XFD7"/>
<feature type="non-terminal residue" evidence="7">
    <location>
        <position position="1"/>
    </location>
</feature>
<accession>A0A7V0XFD7</accession>
<dbReference type="Proteomes" id="UP000885672">
    <property type="component" value="Unassembled WGS sequence"/>
</dbReference>
<comment type="caution">
    <text evidence="7">The sequence shown here is derived from an EMBL/GenBank/DDBJ whole genome shotgun (WGS) entry which is preliminary data.</text>
</comment>
<keyword evidence="5" id="KW-0411">Iron-sulfur</keyword>
<dbReference type="InterPro" id="IPR004017">
    <property type="entry name" value="Cys_rich_dom"/>
</dbReference>
<protein>
    <submittedName>
        <fullName evidence="7">(Fe-S)-binding protein</fullName>
    </submittedName>
</protein>
<evidence type="ECO:0000256" key="4">
    <source>
        <dbReference type="ARBA" id="ARBA00023004"/>
    </source>
</evidence>
<evidence type="ECO:0000256" key="1">
    <source>
        <dbReference type="ARBA" id="ARBA00022485"/>
    </source>
</evidence>
<dbReference type="Pfam" id="PF02754">
    <property type="entry name" value="CCG"/>
    <property type="match status" value="1"/>
</dbReference>
<evidence type="ECO:0000256" key="2">
    <source>
        <dbReference type="ARBA" id="ARBA00022723"/>
    </source>
</evidence>
<sequence length="84" mass="8711">RCRETSLCCEGGGGRMWLESEGEGRLAENRVRDALEIGAGIIATACPFCTLTLEDAVKTTGSEGSILICDIAELVAAALEPAPA</sequence>
<dbReference type="PANTHER" id="PTHR43255:SF1">
    <property type="entry name" value="IRON-SULFUR-BINDING OXIDOREDUCTASE FADF-RELATED"/>
    <property type="match status" value="1"/>
</dbReference>
<dbReference type="InterPro" id="IPR051460">
    <property type="entry name" value="HdrC_iron-sulfur_subunit"/>
</dbReference>
<gene>
    <name evidence="7" type="ORF">ENN51_06615</name>
</gene>
<dbReference type="PANTHER" id="PTHR43255">
    <property type="entry name" value="IRON-SULFUR-BINDING OXIDOREDUCTASE FADF-RELATED-RELATED"/>
    <property type="match status" value="1"/>
</dbReference>
<evidence type="ECO:0000259" key="6">
    <source>
        <dbReference type="Pfam" id="PF02754"/>
    </source>
</evidence>
<feature type="domain" description="Cysteine-rich" evidence="6">
    <location>
        <begin position="5"/>
        <end position="53"/>
    </location>
</feature>
<dbReference type="GO" id="GO:0005886">
    <property type="term" value="C:plasma membrane"/>
    <property type="evidence" value="ECO:0007669"/>
    <property type="project" value="TreeGrafter"/>
</dbReference>
<organism evidence="7">
    <name type="scientific">candidate division WOR-3 bacterium</name>
    <dbReference type="NCBI Taxonomy" id="2052148"/>
    <lineage>
        <taxon>Bacteria</taxon>
        <taxon>Bacteria division WOR-3</taxon>
    </lineage>
</organism>
<evidence type="ECO:0000256" key="5">
    <source>
        <dbReference type="ARBA" id="ARBA00023014"/>
    </source>
</evidence>
<dbReference type="GO" id="GO:0051539">
    <property type="term" value="F:4 iron, 4 sulfur cluster binding"/>
    <property type="evidence" value="ECO:0007669"/>
    <property type="project" value="UniProtKB-KW"/>
</dbReference>
<dbReference type="GO" id="GO:0046872">
    <property type="term" value="F:metal ion binding"/>
    <property type="evidence" value="ECO:0007669"/>
    <property type="project" value="UniProtKB-KW"/>
</dbReference>
<evidence type="ECO:0000256" key="3">
    <source>
        <dbReference type="ARBA" id="ARBA00023002"/>
    </source>
</evidence>
<keyword evidence="2" id="KW-0479">Metal-binding</keyword>
<evidence type="ECO:0000313" key="7">
    <source>
        <dbReference type="EMBL" id="HDQ99938.1"/>
    </source>
</evidence>
<keyword evidence="1" id="KW-0004">4Fe-4S</keyword>
<keyword evidence="3" id="KW-0560">Oxidoreductase</keyword>
<name>A0A7V0XFD7_UNCW3</name>